<sequence length="163" mass="16340">MDTTPLRDAYGALLDAAATVAGSGDPSPGPPPGEWDADQILAHVALVTSATIAAAASVASGANTTYDNRMALDTWTIGRVIALSGGGAGLRDRVRRQGEALCALGGPALGEAELGTPVPTLLLSNGTVLVDQPVPLRDLVTGLAEVELPGHTEQLLALLGDGA</sequence>
<reference evidence="1 2" key="1">
    <citation type="submission" date="2020-06" db="EMBL/GenBank/DDBJ databases">
        <title>Nonomuraea sp. SMC257, a novel actinomycete isolated from soil.</title>
        <authorList>
            <person name="Chanama M."/>
        </authorList>
    </citation>
    <scope>NUCLEOTIDE SEQUENCE [LARGE SCALE GENOMIC DNA]</scope>
    <source>
        <strain evidence="1 2">SMC257</strain>
    </source>
</reference>
<evidence type="ECO:0000313" key="2">
    <source>
        <dbReference type="Proteomes" id="UP000586042"/>
    </source>
</evidence>
<name>A0A7Y6IB36_9ACTN</name>
<dbReference type="AlphaFoldDB" id="A0A7Y6IB36"/>
<dbReference type="EMBL" id="JABWGN010000010">
    <property type="protein sequence ID" value="NUW34821.1"/>
    <property type="molecule type" value="Genomic_DNA"/>
</dbReference>
<gene>
    <name evidence="1" type="ORF">HTZ77_25815</name>
</gene>
<keyword evidence="2" id="KW-1185">Reference proteome</keyword>
<comment type="caution">
    <text evidence="1">The sequence shown here is derived from an EMBL/GenBank/DDBJ whole genome shotgun (WGS) entry which is preliminary data.</text>
</comment>
<evidence type="ECO:0000313" key="1">
    <source>
        <dbReference type="EMBL" id="NUW34821.1"/>
    </source>
</evidence>
<protein>
    <recommendedName>
        <fullName evidence="3">DinB family protein</fullName>
    </recommendedName>
</protein>
<accession>A0A7Y6IB36</accession>
<organism evidence="1 2">
    <name type="scientific">Nonomuraea montanisoli</name>
    <dbReference type="NCBI Taxonomy" id="2741721"/>
    <lineage>
        <taxon>Bacteria</taxon>
        <taxon>Bacillati</taxon>
        <taxon>Actinomycetota</taxon>
        <taxon>Actinomycetes</taxon>
        <taxon>Streptosporangiales</taxon>
        <taxon>Streptosporangiaceae</taxon>
        <taxon>Nonomuraea</taxon>
    </lineage>
</organism>
<proteinExistence type="predicted"/>
<dbReference type="Proteomes" id="UP000586042">
    <property type="component" value="Unassembled WGS sequence"/>
</dbReference>
<evidence type="ECO:0008006" key="3">
    <source>
        <dbReference type="Google" id="ProtNLM"/>
    </source>
</evidence>
<dbReference type="RefSeq" id="WP_175592283.1">
    <property type="nucleotide sequence ID" value="NZ_JABWGN010000010.1"/>
</dbReference>